<dbReference type="InterPro" id="IPR051045">
    <property type="entry name" value="TonB-dependent_transducer"/>
</dbReference>
<evidence type="ECO:0000313" key="13">
    <source>
        <dbReference type="Proteomes" id="UP000070299"/>
    </source>
</evidence>
<keyword evidence="13" id="KW-1185">Reference proteome</keyword>
<evidence type="ECO:0000256" key="7">
    <source>
        <dbReference type="ARBA" id="ARBA00022927"/>
    </source>
</evidence>
<keyword evidence="10" id="KW-0732">Signal</keyword>
<dbReference type="STRING" id="1799789.AX660_09530"/>
<evidence type="ECO:0000256" key="5">
    <source>
        <dbReference type="ARBA" id="ARBA00022519"/>
    </source>
</evidence>
<accession>A0A136A4P1</accession>
<keyword evidence="8" id="KW-1133">Transmembrane helix</keyword>
<sequence length="353" mass="39560">MKTNIGTLIYTGILLSSSSYIFAQNNDNLSEHIATVINAKSIERIAPKYPMSAARSGQEGWAKVSFVIDKEGNVVDPIIQDSSGLSSFEKEALRAVKKWKYSPAMQDGEAIEQCQMLVQMDFVLEQQKGVTRKFKARYIDITDAIANKDLAQAATMLAELGDSQLWNHSESTYFYLADAVYAKAIDDQERELKSVNRALSGSKEKLSSDSYLYLIQRQFILNLSSQQYLNALESIERLEATDDNENLLTKLQPYAEQVSQLVKGSEPLLMEATIHEGGQFYHKLSRDTFALAVNQGSLDEVQVRCANKRSRFTAVNGNQWHIPKAWGQCTIFVTGMPETKFDVFETGAYVGEI</sequence>
<feature type="domain" description="TonB C-terminal" evidence="11">
    <location>
        <begin position="34"/>
        <end position="131"/>
    </location>
</feature>
<dbReference type="EMBL" id="LSNE01000003">
    <property type="protein sequence ID" value="KXI30218.1"/>
    <property type="molecule type" value="Genomic_DNA"/>
</dbReference>
<dbReference type="SUPFAM" id="SSF74653">
    <property type="entry name" value="TolA/TonB C-terminal domain"/>
    <property type="match status" value="1"/>
</dbReference>
<evidence type="ECO:0000256" key="6">
    <source>
        <dbReference type="ARBA" id="ARBA00022692"/>
    </source>
</evidence>
<keyword evidence="7" id="KW-0653">Protein transport</keyword>
<keyword evidence="6" id="KW-0812">Transmembrane</keyword>
<comment type="similarity">
    <text evidence="2">Belongs to the TonB family.</text>
</comment>
<dbReference type="PANTHER" id="PTHR33446">
    <property type="entry name" value="PROTEIN TONB-RELATED"/>
    <property type="match status" value="1"/>
</dbReference>
<dbReference type="GO" id="GO:0015031">
    <property type="term" value="P:protein transport"/>
    <property type="evidence" value="ECO:0007669"/>
    <property type="project" value="UniProtKB-KW"/>
</dbReference>
<evidence type="ECO:0000256" key="4">
    <source>
        <dbReference type="ARBA" id="ARBA00022475"/>
    </source>
</evidence>
<dbReference type="AlphaFoldDB" id="A0A136A4P1"/>
<dbReference type="OrthoDB" id="5956919at2"/>
<evidence type="ECO:0000256" key="10">
    <source>
        <dbReference type="SAM" id="SignalP"/>
    </source>
</evidence>
<organism evidence="12 13">
    <name type="scientific">Paraglaciecola hydrolytica</name>
    <dbReference type="NCBI Taxonomy" id="1799789"/>
    <lineage>
        <taxon>Bacteria</taxon>
        <taxon>Pseudomonadati</taxon>
        <taxon>Pseudomonadota</taxon>
        <taxon>Gammaproteobacteria</taxon>
        <taxon>Alteromonadales</taxon>
        <taxon>Alteromonadaceae</taxon>
        <taxon>Paraglaciecola</taxon>
    </lineage>
</organism>
<dbReference type="PANTHER" id="PTHR33446:SF14">
    <property type="entry name" value="PROTEIN TONB"/>
    <property type="match status" value="1"/>
</dbReference>
<name>A0A136A4P1_9ALTE</name>
<evidence type="ECO:0000256" key="1">
    <source>
        <dbReference type="ARBA" id="ARBA00004383"/>
    </source>
</evidence>
<keyword evidence="5" id="KW-0997">Cell inner membrane</keyword>
<proteinExistence type="inferred from homology"/>
<feature type="signal peptide" evidence="10">
    <location>
        <begin position="1"/>
        <end position="23"/>
    </location>
</feature>
<evidence type="ECO:0000256" key="9">
    <source>
        <dbReference type="ARBA" id="ARBA00023136"/>
    </source>
</evidence>
<feature type="chain" id="PRO_5007469648" description="TonB C-terminal domain-containing protein" evidence="10">
    <location>
        <begin position="24"/>
        <end position="353"/>
    </location>
</feature>
<keyword evidence="4" id="KW-1003">Cell membrane</keyword>
<gene>
    <name evidence="12" type="ORF">AX660_09530</name>
</gene>
<evidence type="ECO:0000256" key="2">
    <source>
        <dbReference type="ARBA" id="ARBA00006555"/>
    </source>
</evidence>
<dbReference type="RefSeq" id="WP_068374218.1">
    <property type="nucleotide sequence ID" value="NZ_LSNE01000003.1"/>
</dbReference>
<dbReference type="GO" id="GO:0055085">
    <property type="term" value="P:transmembrane transport"/>
    <property type="evidence" value="ECO:0007669"/>
    <property type="project" value="InterPro"/>
</dbReference>
<dbReference type="Pfam" id="PF03544">
    <property type="entry name" value="TonB_C"/>
    <property type="match status" value="1"/>
</dbReference>
<dbReference type="InterPro" id="IPR037682">
    <property type="entry name" value="TonB_C"/>
</dbReference>
<keyword evidence="9" id="KW-0472">Membrane</keyword>
<dbReference type="Gene3D" id="3.30.1150.10">
    <property type="match status" value="1"/>
</dbReference>
<evidence type="ECO:0000256" key="3">
    <source>
        <dbReference type="ARBA" id="ARBA00022448"/>
    </source>
</evidence>
<protein>
    <recommendedName>
        <fullName evidence="11">TonB C-terminal domain-containing protein</fullName>
    </recommendedName>
</protein>
<reference evidence="13" key="1">
    <citation type="submission" date="2016-02" db="EMBL/GenBank/DDBJ databases">
        <authorList>
            <person name="Schultz-Johansen M."/>
            <person name="Glaring M.A."/>
            <person name="Bech P.K."/>
            <person name="Stougaard P."/>
        </authorList>
    </citation>
    <scope>NUCLEOTIDE SEQUENCE [LARGE SCALE GENOMIC DNA]</scope>
    <source>
        <strain evidence="13">S66</strain>
    </source>
</reference>
<dbReference type="GO" id="GO:0005886">
    <property type="term" value="C:plasma membrane"/>
    <property type="evidence" value="ECO:0007669"/>
    <property type="project" value="UniProtKB-SubCell"/>
</dbReference>
<dbReference type="NCBIfam" id="TIGR01352">
    <property type="entry name" value="tonB_Cterm"/>
    <property type="match status" value="1"/>
</dbReference>
<comment type="caution">
    <text evidence="12">The sequence shown here is derived from an EMBL/GenBank/DDBJ whole genome shotgun (WGS) entry which is preliminary data.</text>
</comment>
<dbReference type="Proteomes" id="UP000070299">
    <property type="component" value="Unassembled WGS sequence"/>
</dbReference>
<evidence type="ECO:0000256" key="8">
    <source>
        <dbReference type="ARBA" id="ARBA00022989"/>
    </source>
</evidence>
<evidence type="ECO:0000313" key="12">
    <source>
        <dbReference type="EMBL" id="KXI30218.1"/>
    </source>
</evidence>
<dbReference type="PROSITE" id="PS52015">
    <property type="entry name" value="TONB_CTD"/>
    <property type="match status" value="1"/>
</dbReference>
<evidence type="ECO:0000259" key="11">
    <source>
        <dbReference type="PROSITE" id="PS52015"/>
    </source>
</evidence>
<keyword evidence="3" id="KW-0813">Transport</keyword>
<dbReference type="InterPro" id="IPR006260">
    <property type="entry name" value="TonB/TolA_C"/>
</dbReference>
<comment type="subcellular location">
    <subcellularLocation>
        <location evidence="1">Cell inner membrane</location>
        <topology evidence="1">Single-pass membrane protein</topology>
        <orientation evidence="1">Periplasmic side</orientation>
    </subcellularLocation>
</comment>